<dbReference type="NCBIfam" id="TIGR03263">
    <property type="entry name" value="guanyl_kin"/>
    <property type="match status" value="1"/>
</dbReference>
<reference evidence="11" key="1">
    <citation type="submission" date="2016-10" db="EMBL/GenBank/DDBJ databases">
        <authorList>
            <person name="Varghese N."/>
            <person name="Submissions S."/>
        </authorList>
    </citation>
    <scope>NUCLEOTIDE SEQUENCE [LARGE SCALE GENOMIC DNA]</scope>
    <source>
        <strain evidence="11">DSM 8415</strain>
    </source>
</reference>
<protein>
    <recommendedName>
        <fullName evidence="3">Guanylate kinase</fullName>
        <ecNumber evidence="2">2.7.4.8</ecNumber>
    </recommendedName>
    <alternativeName>
        <fullName evidence="8">GMP kinase</fullName>
    </alternativeName>
</protein>
<dbReference type="Proteomes" id="UP000199411">
    <property type="component" value="Unassembled WGS sequence"/>
</dbReference>
<gene>
    <name evidence="10" type="ORF">SAMN05660835_01275</name>
</gene>
<dbReference type="PANTHER" id="PTHR23117">
    <property type="entry name" value="GUANYLATE KINASE-RELATED"/>
    <property type="match status" value="1"/>
</dbReference>
<sequence>MIIIISSPSGVGKTTVAKVLEKSNFERIVTYTSRPKRPIETEGVDYYFIEKEKFNELIKQGFFAEFSLVHDNFYGISKESLKSNSKHKILTIDVQGAAKIKKIMPSVVTIFLLPPSFEEWMKRINKTQRNNFDIRLKNAIKELDEVWNFEYAIVNYSVEKTVKQIQTIVYCEEVKCKENIKSLINELKSNIKQYEED</sequence>
<keyword evidence="4" id="KW-0808">Transferase</keyword>
<feature type="domain" description="Guanylate kinase-like" evidence="9">
    <location>
        <begin position="1"/>
        <end position="170"/>
    </location>
</feature>
<dbReference type="RefSeq" id="WP_092129013.1">
    <property type="nucleotide sequence ID" value="NZ_FMYU01000008.1"/>
</dbReference>
<keyword evidence="7" id="KW-0067">ATP-binding</keyword>
<evidence type="ECO:0000256" key="6">
    <source>
        <dbReference type="ARBA" id="ARBA00022777"/>
    </source>
</evidence>
<dbReference type="GO" id="GO:0005524">
    <property type="term" value="F:ATP binding"/>
    <property type="evidence" value="ECO:0007669"/>
    <property type="project" value="UniProtKB-KW"/>
</dbReference>
<dbReference type="SMART" id="SM00072">
    <property type="entry name" value="GuKc"/>
    <property type="match status" value="1"/>
</dbReference>
<proteinExistence type="inferred from homology"/>
<keyword evidence="6 10" id="KW-0418">Kinase</keyword>
<dbReference type="GO" id="GO:0004385">
    <property type="term" value="F:GMP kinase activity"/>
    <property type="evidence" value="ECO:0007669"/>
    <property type="project" value="UniProtKB-EC"/>
</dbReference>
<evidence type="ECO:0000256" key="3">
    <source>
        <dbReference type="ARBA" id="ARBA00016296"/>
    </source>
</evidence>
<accession>A0A1G6NYL1</accession>
<evidence type="ECO:0000313" key="11">
    <source>
        <dbReference type="Proteomes" id="UP000199411"/>
    </source>
</evidence>
<dbReference type="Pfam" id="PF00625">
    <property type="entry name" value="Guanylate_kin"/>
    <property type="match status" value="1"/>
</dbReference>
<dbReference type="PROSITE" id="PS00856">
    <property type="entry name" value="GUANYLATE_KINASE_1"/>
    <property type="match status" value="1"/>
</dbReference>
<dbReference type="Gene3D" id="3.40.50.300">
    <property type="entry name" value="P-loop containing nucleotide triphosphate hydrolases"/>
    <property type="match status" value="1"/>
</dbReference>
<dbReference type="InterPro" id="IPR020590">
    <property type="entry name" value="Guanylate_kinase_CS"/>
</dbReference>
<evidence type="ECO:0000259" key="9">
    <source>
        <dbReference type="PROSITE" id="PS50052"/>
    </source>
</evidence>
<dbReference type="InterPro" id="IPR017665">
    <property type="entry name" value="Guanylate_kinase"/>
</dbReference>
<dbReference type="CDD" id="cd00071">
    <property type="entry name" value="GMPK"/>
    <property type="match status" value="1"/>
</dbReference>
<dbReference type="AlphaFoldDB" id="A0A1G6NYL1"/>
<keyword evidence="5" id="KW-0547">Nucleotide-binding</keyword>
<evidence type="ECO:0000256" key="7">
    <source>
        <dbReference type="ARBA" id="ARBA00022840"/>
    </source>
</evidence>
<evidence type="ECO:0000256" key="2">
    <source>
        <dbReference type="ARBA" id="ARBA00012961"/>
    </source>
</evidence>
<comment type="similarity">
    <text evidence="1">Belongs to the guanylate kinase family.</text>
</comment>
<dbReference type="GO" id="GO:0005829">
    <property type="term" value="C:cytosol"/>
    <property type="evidence" value="ECO:0007669"/>
    <property type="project" value="TreeGrafter"/>
</dbReference>
<dbReference type="PROSITE" id="PS50052">
    <property type="entry name" value="GUANYLATE_KINASE_2"/>
    <property type="match status" value="1"/>
</dbReference>
<evidence type="ECO:0000313" key="10">
    <source>
        <dbReference type="EMBL" id="SDC73022.1"/>
    </source>
</evidence>
<evidence type="ECO:0000256" key="4">
    <source>
        <dbReference type="ARBA" id="ARBA00022679"/>
    </source>
</evidence>
<name>A0A1G6NYL1_9BACT</name>
<dbReference type="InterPro" id="IPR027417">
    <property type="entry name" value="P-loop_NTPase"/>
</dbReference>
<dbReference type="Gene3D" id="3.30.63.10">
    <property type="entry name" value="Guanylate Kinase phosphate binding domain"/>
    <property type="match status" value="1"/>
</dbReference>
<dbReference type="PANTHER" id="PTHR23117:SF13">
    <property type="entry name" value="GUANYLATE KINASE"/>
    <property type="match status" value="1"/>
</dbReference>
<dbReference type="SUPFAM" id="SSF52540">
    <property type="entry name" value="P-loop containing nucleoside triphosphate hydrolases"/>
    <property type="match status" value="1"/>
</dbReference>
<dbReference type="InterPro" id="IPR008145">
    <property type="entry name" value="GK/Ca_channel_bsu"/>
</dbReference>
<dbReference type="InterPro" id="IPR008144">
    <property type="entry name" value="Guanylate_kin-like_dom"/>
</dbReference>
<evidence type="ECO:0000256" key="8">
    <source>
        <dbReference type="ARBA" id="ARBA00030128"/>
    </source>
</evidence>
<dbReference type="EC" id="2.7.4.8" evidence="2"/>
<dbReference type="FunFam" id="3.30.63.10:FF:000002">
    <property type="entry name" value="Guanylate kinase 1"/>
    <property type="match status" value="1"/>
</dbReference>
<evidence type="ECO:0000256" key="5">
    <source>
        <dbReference type="ARBA" id="ARBA00022741"/>
    </source>
</evidence>
<dbReference type="EMBL" id="FMYU01000008">
    <property type="protein sequence ID" value="SDC73022.1"/>
    <property type="molecule type" value="Genomic_DNA"/>
</dbReference>
<keyword evidence="11" id="KW-1185">Reference proteome</keyword>
<dbReference type="OrthoDB" id="9808150at2"/>
<evidence type="ECO:0000256" key="1">
    <source>
        <dbReference type="ARBA" id="ARBA00005790"/>
    </source>
</evidence>
<organism evidence="10 11">
    <name type="scientific">Desulfurella multipotens</name>
    <dbReference type="NCBI Taxonomy" id="79269"/>
    <lineage>
        <taxon>Bacteria</taxon>
        <taxon>Pseudomonadati</taxon>
        <taxon>Campylobacterota</taxon>
        <taxon>Desulfurellia</taxon>
        <taxon>Desulfurellales</taxon>
        <taxon>Desulfurellaceae</taxon>
        <taxon>Desulfurella</taxon>
    </lineage>
</organism>